<evidence type="ECO:0000313" key="3">
    <source>
        <dbReference type="Proteomes" id="UP000028349"/>
    </source>
</evidence>
<dbReference type="STRING" id="266748.HY04_07245"/>
<organism evidence="2 4">
    <name type="scientific">Kaistella antarctica</name>
    <dbReference type="NCBI Taxonomy" id="266748"/>
    <lineage>
        <taxon>Bacteria</taxon>
        <taxon>Pseudomonadati</taxon>
        <taxon>Bacteroidota</taxon>
        <taxon>Flavobacteriia</taxon>
        <taxon>Flavobacteriales</taxon>
        <taxon>Weeksellaceae</taxon>
        <taxon>Chryseobacterium group</taxon>
        <taxon>Kaistella</taxon>
    </lineage>
</organism>
<dbReference type="EMBL" id="LR134441">
    <property type="protein sequence ID" value="VEI00970.1"/>
    <property type="molecule type" value="Genomic_DNA"/>
</dbReference>
<dbReference type="RefSeq" id="WP_034718582.1">
    <property type="nucleotide sequence ID" value="NZ_FOIX01000001.1"/>
</dbReference>
<accession>A0A3S4YUI8</accession>
<keyword evidence="3" id="KW-1185">Reference proteome</keyword>
<reference evidence="2 4" key="2">
    <citation type="submission" date="2018-12" db="EMBL/GenBank/DDBJ databases">
        <authorList>
            <consortium name="Pathogen Informatics"/>
        </authorList>
    </citation>
    <scope>NUCLEOTIDE SEQUENCE [LARGE SCALE GENOMIC DNA]</scope>
    <source>
        <strain evidence="2 4">NCTC13489</strain>
    </source>
</reference>
<evidence type="ECO:0000313" key="4">
    <source>
        <dbReference type="Proteomes" id="UP000270036"/>
    </source>
</evidence>
<dbReference type="OrthoDB" id="1492721at2"/>
<proteinExistence type="predicted"/>
<dbReference type="KEGG" id="cant:NCTC13489_02457"/>
<gene>
    <name evidence="1" type="ORF">HY04_07245</name>
    <name evidence="2" type="ORF">NCTC13489_02457</name>
</gene>
<dbReference type="AlphaFoldDB" id="A0A3S4YUI8"/>
<name>A0A3S4YUI8_9FLAO</name>
<evidence type="ECO:0000313" key="2">
    <source>
        <dbReference type="EMBL" id="VEI00970.1"/>
    </source>
</evidence>
<dbReference type="Proteomes" id="UP000270036">
    <property type="component" value="Chromosome"/>
</dbReference>
<reference evidence="1 3" key="1">
    <citation type="submission" date="2014-07" db="EMBL/GenBank/DDBJ databases">
        <authorList>
            <person name="Pisani N.G."/>
            <person name="Newman J.D."/>
        </authorList>
    </citation>
    <scope>NUCLEOTIDE SEQUENCE [LARGE SCALE GENOMIC DNA]</scope>
    <source>
        <strain evidence="1 3">LMG 24720</strain>
    </source>
</reference>
<evidence type="ECO:0000313" key="1">
    <source>
        <dbReference type="EMBL" id="KEY18307.1"/>
    </source>
</evidence>
<protein>
    <submittedName>
        <fullName evidence="2">Uncharacterized protein</fullName>
    </submittedName>
</protein>
<sequence length="205" mass="23623">MKTLTNKPINIADRFGDLINQSFQVYKEVMEVGLQNSNMNFLKPSNCDNCPPKEVCSPKSLGEIHRKVMSNERIIIPFILSNNCSTPKTYRVGLREFSDLDGNTAPTQPILNKNTVTIPPNGQERILIDLHLINYNVGFYQAEVVVREQDYNQNILLVVEITNSGAPVFSPLDEKKYQLKWQNWKTHFYCEPKRRQNYNLTKDGN</sequence>
<dbReference type="Proteomes" id="UP000028349">
    <property type="component" value="Unassembled WGS sequence"/>
</dbReference>
<dbReference type="EMBL" id="JPEP01000002">
    <property type="protein sequence ID" value="KEY18307.1"/>
    <property type="molecule type" value="Genomic_DNA"/>
</dbReference>